<dbReference type="STRING" id="1045558.SAMN05216175_104290"/>
<dbReference type="RefSeq" id="WP_090726710.1">
    <property type="nucleotide sequence ID" value="NZ_FOOU01000004.1"/>
</dbReference>
<name>A0A1I2QE47_9GAMM</name>
<keyword evidence="1" id="KW-1133">Transmembrane helix</keyword>
<accession>A0A1I2QE47</accession>
<protein>
    <submittedName>
        <fullName evidence="2">TIGR00267 family protein</fullName>
    </submittedName>
</protein>
<evidence type="ECO:0000256" key="1">
    <source>
        <dbReference type="SAM" id="Phobius"/>
    </source>
</evidence>
<keyword evidence="3" id="KW-1185">Reference proteome</keyword>
<feature type="transmembrane region" description="Helical" evidence="1">
    <location>
        <begin position="110"/>
        <end position="132"/>
    </location>
</feature>
<dbReference type="EMBL" id="FOOU01000004">
    <property type="protein sequence ID" value="SFG24537.1"/>
    <property type="molecule type" value="Genomic_DNA"/>
</dbReference>
<evidence type="ECO:0000313" key="3">
    <source>
        <dbReference type="Proteomes" id="UP000198623"/>
    </source>
</evidence>
<feature type="transmembrane region" description="Helical" evidence="1">
    <location>
        <begin position="21"/>
        <end position="44"/>
    </location>
</feature>
<gene>
    <name evidence="2" type="ORF">SAMN05216175_104290</name>
</gene>
<dbReference type="Proteomes" id="UP000198623">
    <property type="component" value="Unassembled WGS sequence"/>
</dbReference>
<proteinExistence type="predicted"/>
<feature type="transmembrane region" description="Helical" evidence="1">
    <location>
        <begin position="175"/>
        <end position="193"/>
    </location>
</feature>
<feature type="transmembrane region" description="Helical" evidence="1">
    <location>
        <begin position="50"/>
        <end position="74"/>
    </location>
</feature>
<keyword evidence="1" id="KW-0472">Membrane</keyword>
<keyword evidence="1" id="KW-0812">Transmembrane</keyword>
<evidence type="ECO:0000313" key="2">
    <source>
        <dbReference type="EMBL" id="SFG24537.1"/>
    </source>
</evidence>
<feature type="transmembrane region" description="Helical" evidence="1">
    <location>
        <begin position="144"/>
        <end position="163"/>
    </location>
</feature>
<organism evidence="2 3">
    <name type="scientific">Neptunomonas qingdaonensis</name>
    <dbReference type="NCBI Taxonomy" id="1045558"/>
    <lineage>
        <taxon>Bacteria</taxon>
        <taxon>Pseudomonadati</taxon>
        <taxon>Pseudomonadota</taxon>
        <taxon>Gammaproteobacteria</taxon>
        <taxon>Oceanospirillales</taxon>
        <taxon>Oceanospirillaceae</taxon>
        <taxon>Neptunomonas</taxon>
    </lineage>
</organism>
<dbReference type="AlphaFoldDB" id="A0A1I2QE47"/>
<reference evidence="3" key="1">
    <citation type="submission" date="2016-10" db="EMBL/GenBank/DDBJ databases">
        <authorList>
            <person name="Varghese N."/>
            <person name="Submissions S."/>
        </authorList>
    </citation>
    <scope>NUCLEOTIDE SEQUENCE [LARGE SCALE GENOMIC DNA]</scope>
    <source>
        <strain evidence="3">CGMCC 1.10971</strain>
    </source>
</reference>
<sequence length="194" mass="20770">MNILRKAEFLFKITRSQGIARRYFVVNGFDGALTMLGLILGFQFSSSAPLSVTINACMGAAIALGVSGVSSAYISEVAEKRRALLKLEEAMLKDLQESAHSEAARWVPMMIALVNGSAPLLISLVILSPLLLTQAGIALPVSPLFLAIVLALIIVFLLGVFLGRISGISWLRSGLQTLFIAMTTALLIFLFTGD</sequence>
<dbReference type="OrthoDB" id="5431179at2"/>